<sequence length="77" mass="8204">MSGNGVDAESALRRILAEDGGRRLDCHGARCFAGGAPCGDVRCRVIHRCADHLRHELHHDITFQHAGATFVGIAGNA</sequence>
<dbReference type="RefSeq" id="WP_025295492.1">
    <property type="nucleotide sequence ID" value="NZ_CP006644.1"/>
</dbReference>
<dbReference type="HOGENOM" id="CLU_2636225_0_0_5"/>
<evidence type="ECO:0000313" key="2">
    <source>
        <dbReference type="Proteomes" id="UP000018851"/>
    </source>
</evidence>
<keyword evidence="2" id="KW-1185">Reference proteome</keyword>
<gene>
    <name evidence="1" type="ORF">NX02_29180</name>
</gene>
<organism evidence="1 2">
    <name type="scientific">Sphingomonas sanxanigenens DSM 19645 = NX02</name>
    <dbReference type="NCBI Taxonomy" id="1123269"/>
    <lineage>
        <taxon>Bacteria</taxon>
        <taxon>Pseudomonadati</taxon>
        <taxon>Pseudomonadota</taxon>
        <taxon>Alphaproteobacteria</taxon>
        <taxon>Sphingomonadales</taxon>
        <taxon>Sphingomonadaceae</taxon>
        <taxon>Sphingomonas</taxon>
    </lineage>
</organism>
<dbReference type="Proteomes" id="UP000018851">
    <property type="component" value="Chromosome"/>
</dbReference>
<name>W0AHL8_9SPHN</name>
<proteinExistence type="predicted"/>
<dbReference type="STRING" id="1123269.NX02_29180"/>
<protein>
    <submittedName>
        <fullName evidence="1">Uncharacterized protein</fullName>
    </submittedName>
</protein>
<evidence type="ECO:0000313" key="1">
    <source>
        <dbReference type="EMBL" id="AHE57404.1"/>
    </source>
</evidence>
<reference evidence="1 2" key="1">
    <citation type="submission" date="2013-07" db="EMBL/GenBank/DDBJ databases">
        <title>Completed genome of Sphingomonas sanxanigenens NX02.</title>
        <authorList>
            <person name="Ma T."/>
            <person name="Huang H."/>
            <person name="Wu M."/>
            <person name="Li X."/>
            <person name="Li G."/>
        </authorList>
    </citation>
    <scope>NUCLEOTIDE SEQUENCE [LARGE SCALE GENOMIC DNA]</scope>
    <source>
        <strain evidence="1 2">NX02</strain>
    </source>
</reference>
<dbReference type="KEGG" id="ssan:NX02_29180"/>
<dbReference type="EMBL" id="CP006644">
    <property type="protein sequence ID" value="AHE57404.1"/>
    <property type="molecule type" value="Genomic_DNA"/>
</dbReference>
<dbReference type="AlphaFoldDB" id="W0AHL8"/>
<accession>W0AHL8</accession>